<evidence type="ECO:0000313" key="10">
    <source>
        <dbReference type="Proteomes" id="UP001209486"/>
    </source>
</evidence>
<dbReference type="PROSITE" id="PS51379">
    <property type="entry name" value="4FE4S_FER_2"/>
    <property type="match status" value="2"/>
</dbReference>
<gene>
    <name evidence="7" type="ORF">FYZ43_02820</name>
    <name evidence="8" type="ORF">HHJ74_08485</name>
</gene>
<evidence type="ECO:0000256" key="2">
    <source>
        <dbReference type="ARBA" id="ARBA00022723"/>
    </source>
</evidence>
<evidence type="ECO:0000259" key="6">
    <source>
        <dbReference type="PROSITE" id="PS51379"/>
    </source>
</evidence>
<dbReference type="GO" id="GO:0016491">
    <property type="term" value="F:oxidoreductase activity"/>
    <property type="evidence" value="ECO:0007669"/>
    <property type="project" value="UniProtKB-ARBA"/>
</dbReference>
<name>A0A2J9KSG0_9ACTO</name>
<dbReference type="GO" id="GO:0009061">
    <property type="term" value="P:anaerobic respiration"/>
    <property type="evidence" value="ECO:0007669"/>
    <property type="project" value="InterPro"/>
</dbReference>
<dbReference type="InterPro" id="IPR009051">
    <property type="entry name" value="Helical_ferredxn"/>
</dbReference>
<dbReference type="GO" id="GO:0046872">
    <property type="term" value="F:metal ion binding"/>
    <property type="evidence" value="ECO:0007669"/>
    <property type="project" value="UniProtKB-KW"/>
</dbReference>
<dbReference type="PROSITE" id="PS00198">
    <property type="entry name" value="4FE4S_FER_1"/>
    <property type="match status" value="2"/>
</dbReference>
<keyword evidence="3" id="KW-0677">Repeat</keyword>
<dbReference type="AlphaFoldDB" id="A0A2J9KSG0"/>
<dbReference type="InterPro" id="IPR017900">
    <property type="entry name" value="4Fe4S_Fe_S_CS"/>
</dbReference>
<comment type="caution">
    <text evidence="8">The sequence shown here is derived from an EMBL/GenBank/DDBJ whole genome shotgun (WGS) entry which is preliminary data.</text>
</comment>
<protein>
    <submittedName>
        <fullName evidence="8">Anaerobic glycerol-3-phosphate dehydrogenase subunit C</fullName>
    </submittedName>
</protein>
<proteinExistence type="predicted"/>
<dbReference type="InterPro" id="IPR017753">
    <property type="entry name" value="G3P_DH_GlpC_su"/>
</dbReference>
<evidence type="ECO:0000313" key="8">
    <source>
        <dbReference type="EMBL" id="NMW93719.1"/>
    </source>
</evidence>
<organism evidence="8 9">
    <name type="scientific">Mobiluncus mulieris</name>
    <dbReference type="NCBI Taxonomy" id="2052"/>
    <lineage>
        <taxon>Bacteria</taxon>
        <taxon>Bacillati</taxon>
        <taxon>Actinomycetota</taxon>
        <taxon>Actinomycetes</taxon>
        <taxon>Actinomycetales</taxon>
        <taxon>Actinomycetaceae</taxon>
        <taxon>Mobiluncus</taxon>
    </lineage>
</organism>
<keyword evidence="1" id="KW-0004">4Fe-4S</keyword>
<dbReference type="RefSeq" id="WP_004011820.1">
    <property type="nucleotide sequence ID" value="NZ_CAMPNB010000019.1"/>
</dbReference>
<dbReference type="InterPro" id="IPR017896">
    <property type="entry name" value="4Fe4S_Fe-S-bd"/>
</dbReference>
<evidence type="ECO:0000256" key="4">
    <source>
        <dbReference type="ARBA" id="ARBA00023004"/>
    </source>
</evidence>
<evidence type="ECO:0000256" key="1">
    <source>
        <dbReference type="ARBA" id="ARBA00022485"/>
    </source>
</evidence>
<dbReference type="GO" id="GO:0009331">
    <property type="term" value="C:glycerol-3-phosphate dehydrogenase (FAD) complex"/>
    <property type="evidence" value="ECO:0007669"/>
    <property type="project" value="InterPro"/>
</dbReference>
<dbReference type="EMBL" id="JABCUV010000010">
    <property type="protein sequence ID" value="NMW93719.1"/>
    <property type="molecule type" value="Genomic_DNA"/>
</dbReference>
<dbReference type="InterPro" id="IPR004017">
    <property type="entry name" value="Cys_rich_dom"/>
</dbReference>
<dbReference type="Pfam" id="PF13183">
    <property type="entry name" value="Fer4_8"/>
    <property type="match status" value="1"/>
</dbReference>
<dbReference type="OrthoDB" id="9770306at2"/>
<feature type="domain" description="4Fe-4S ferredoxin-type" evidence="6">
    <location>
        <begin position="66"/>
        <end position="97"/>
    </location>
</feature>
<evidence type="ECO:0000256" key="3">
    <source>
        <dbReference type="ARBA" id="ARBA00022737"/>
    </source>
</evidence>
<dbReference type="GO" id="GO:0051539">
    <property type="term" value="F:4 iron, 4 sulfur cluster binding"/>
    <property type="evidence" value="ECO:0007669"/>
    <property type="project" value="UniProtKB-KW"/>
</dbReference>
<dbReference type="Pfam" id="PF02754">
    <property type="entry name" value="CCG"/>
    <property type="match status" value="2"/>
</dbReference>
<dbReference type="Gene3D" id="1.10.1060.10">
    <property type="entry name" value="Alpha-helical ferredoxin"/>
    <property type="match status" value="1"/>
</dbReference>
<evidence type="ECO:0000256" key="5">
    <source>
        <dbReference type="ARBA" id="ARBA00023014"/>
    </source>
</evidence>
<accession>A0A2J9KSG0</accession>
<keyword evidence="5" id="KW-0411">Iron-sulfur</keyword>
<keyword evidence="2" id="KW-0479">Metal-binding</keyword>
<dbReference type="GO" id="GO:0016020">
    <property type="term" value="C:membrane"/>
    <property type="evidence" value="ECO:0007669"/>
    <property type="project" value="InterPro"/>
</dbReference>
<sequence length="425" mass="46199">MSSVATKPVKIKPGSALEVARASFTRATLDQCVKCTICETQCPVLRVTEKFPGPKYVGPQAERYRGGYSVDHSLDYCSGCSICSTSCPQGVKIAEINAQARAVMKAGHMPLRDRLITQTELEGKLLTPFAPIANWALDVKWLRKLVEVVIGVHAEAPTPKAQFHSFMHWWKHHTPQTTGARGTLVFFHGCAGGYFEVSTSIATVRVLEHLGYRILVPKQGCCGLASQSNGLFDTASKSVLKLCRDLRAAGDNLTIISSSGSCAGMLRHEAHEIMGVDAAELRDVGSRVVETSEFLAELLDEGEFPVEELRPMDLEVIYHQPCQVKSQGIGKPAIRLLEAIPGVKVVESGEPCCGIGGTYGLKKEKFKVAQAIGKPLFNKIRATNPELALCETETCRWQIRKGTGAEVIHPVELLCKALGLSTEGR</sequence>
<dbReference type="NCBIfam" id="TIGR03379">
    <property type="entry name" value="glycerol3P_GlpC"/>
    <property type="match status" value="1"/>
</dbReference>
<dbReference type="PANTHER" id="PTHR32479:SF19">
    <property type="entry name" value="ANAEROBIC GLYCEROL-3-PHOSPHATE DEHYDROGENASE SUBUNIT C"/>
    <property type="match status" value="1"/>
</dbReference>
<evidence type="ECO:0000313" key="9">
    <source>
        <dbReference type="Proteomes" id="UP000582487"/>
    </source>
</evidence>
<dbReference type="Proteomes" id="UP000582487">
    <property type="component" value="Unassembled WGS sequence"/>
</dbReference>
<dbReference type="PANTHER" id="PTHR32479">
    <property type="entry name" value="GLYCOLATE OXIDASE IRON-SULFUR SUBUNIT"/>
    <property type="match status" value="1"/>
</dbReference>
<reference evidence="8 9" key="2">
    <citation type="submission" date="2020-04" db="EMBL/GenBank/DDBJ databases">
        <title>Antimicrobial susceptibility and clonality of vaginal-derived multi-drug resistant Mobiluncus isolates in China.</title>
        <authorList>
            <person name="Zhang X."/>
        </authorList>
    </citation>
    <scope>NUCLEOTIDE SEQUENCE [LARGE SCALE GENOMIC DNA]</scope>
    <source>
        <strain evidence="8 9">7</strain>
    </source>
</reference>
<feature type="domain" description="4Fe-4S ferredoxin-type" evidence="6">
    <location>
        <begin position="25"/>
        <end position="50"/>
    </location>
</feature>
<dbReference type="Proteomes" id="UP001209486">
    <property type="component" value="Unassembled WGS sequence"/>
</dbReference>
<reference evidence="7 10" key="1">
    <citation type="submission" date="2019-08" db="EMBL/GenBank/DDBJ databases">
        <title>Comparison of rpoB and gyrB Sequences from Mobiluncus Species and Development of a Multiplex PCR Method for Clinical Detection of Mobiluncus curtisii and Mobiluncus mulieris.</title>
        <authorList>
            <person name="Yang L."/>
            <person name="Shen Y."/>
            <person name="Xu G."/>
            <person name="Shu L.-B."/>
            <person name="Hu J."/>
            <person name="Zhang R."/>
            <person name="Wang Y."/>
            <person name="Zhou H.-W."/>
            <person name="Zhang X."/>
        </authorList>
    </citation>
    <scope>NUCLEOTIDE SEQUENCE [LARGE SCALE GENOMIC DNA]</scope>
    <source>
        <strain evidence="7 10">M26</strain>
    </source>
</reference>
<keyword evidence="4" id="KW-0408">Iron</keyword>
<evidence type="ECO:0000313" key="7">
    <source>
        <dbReference type="EMBL" id="MCU9968362.1"/>
    </source>
</evidence>
<dbReference type="SUPFAM" id="SSF46548">
    <property type="entry name" value="alpha-helical ferredoxin"/>
    <property type="match status" value="1"/>
</dbReference>
<dbReference type="EMBL" id="VSZY01000003">
    <property type="protein sequence ID" value="MCU9968362.1"/>
    <property type="molecule type" value="Genomic_DNA"/>
</dbReference>
<dbReference type="NCBIfam" id="NF008369">
    <property type="entry name" value="PRK11168.1"/>
    <property type="match status" value="1"/>
</dbReference>